<evidence type="ECO:0000256" key="2">
    <source>
        <dbReference type="ARBA" id="ARBA00022723"/>
    </source>
</evidence>
<proteinExistence type="inferred from homology"/>
<keyword evidence="2" id="KW-0479">Metal-binding</keyword>
<dbReference type="Proteomes" id="UP001370490">
    <property type="component" value="Unassembled WGS sequence"/>
</dbReference>
<comment type="caution">
    <text evidence="6">The sequence shown here is derived from an EMBL/GenBank/DDBJ whole genome shotgun (WGS) entry which is preliminary data.</text>
</comment>
<feature type="non-terminal residue" evidence="6">
    <location>
        <position position="1"/>
    </location>
</feature>
<dbReference type="Gene3D" id="3.40.30.10">
    <property type="entry name" value="Glutaredoxin"/>
    <property type="match status" value="1"/>
</dbReference>
<keyword evidence="7" id="KW-1185">Reference proteome</keyword>
<gene>
    <name evidence="6" type="ORF">RJ641_024575</name>
</gene>
<dbReference type="PROSITE" id="PS51354">
    <property type="entry name" value="GLUTAREDOXIN_2"/>
    <property type="match status" value="1"/>
</dbReference>
<dbReference type="InterPro" id="IPR002109">
    <property type="entry name" value="Glutaredoxin"/>
</dbReference>
<dbReference type="InterPro" id="IPR033658">
    <property type="entry name" value="GRX_PICOT-like"/>
</dbReference>
<reference evidence="6 7" key="1">
    <citation type="submission" date="2023-12" db="EMBL/GenBank/DDBJ databases">
        <title>A high-quality genome assembly for Dillenia turbinata (Dilleniales).</title>
        <authorList>
            <person name="Chanderbali A."/>
        </authorList>
    </citation>
    <scope>NUCLEOTIDE SEQUENCE [LARGE SCALE GENOMIC DNA]</scope>
    <source>
        <strain evidence="6">LSX21</strain>
        <tissue evidence="6">Leaf</tissue>
    </source>
</reference>
<organism evidence="6 7">
    <name type="scientific">Dillenia turbinata</name>
    <dbReference type="NCBI Taxonomy" id="194707"/>
    <lineage>
        <taxon>Eukaryota</taxon>
        <taxon>Viridiplantae</taxon>
        <taxon>Streptophyta</taxon>
        <taxon>Embryophyta</taxon>
        <taxon>Tracheophyta</taxon>
        <taxon>Spermatophyta</taxon>
        <taxon>Magnoliopsida</taxon>
        <taxon>eudicotyledons</taxon>
        <taxon>Gunneridae</taxon>
        <taxon>Pentapetalae</taxon>
        <taxon>Dilleniales</taxon>
        <taxon>Dilleniaceae</taxon>
        <taxon>Dillenia</taxon>
    </lineage>
</organism>
<feature type="domain" description="Glutaredoxin" evidence="5">
    <location>
        <begin position="213"/>
        <end position="280"/>
    </location>
</feature>
<evidence type="ECO:0000259" key="5">
    <source>
        <dbReference type="Pfam" id="PF00462"/>
    </source>
</evidence>
<protein>
    <submittedName>
        <fullName evidence="6">Glutaredoxin</fullName>
    </submittedName>
</protein>
<dbReference type="GO" id="GO:0046872">
    <property type="term" value="F:metal ion binding"/>
    <property type="evidence" value="ECO:0007669"/>
    <property type="project" value="UniProtKB-KW"/>
</dbReference>
<keyword evidence="3" id="KW-0408">Iron</keyword>
<dbReference type="AlphaFoldDB" id="A0AAN8ZQX1"/>
<name>A0AAN8ZQX1_9MAGN</name>
<dbReference type="PANTHER" id="PTHR10293:SF45">
    <property type="entry name" value="BIFUNCTIONAL MONOTHIOL GLUTAREDOXIN-S16, CHLOROPLASTIC"/>
    <property type="match status" value="1"/>
</dbReference>
<sequence length="302" mass="33273">PPLYVIHILLRPKLVQISPSICKPKAPHFSLQFLSISKPALASTLIIVAALKKLSEAEVVYVSSESNEPATKLPSESCVYAVFDKNDELQFIGISRNIGASVTGILCWSFALPLSGVVDFDCVEWCDGGVSIEITSYIVGVVDDPDRSALTQALKSWMEQHIGATGKAPPGEHHMDRQAPRKKADIRLTPGRHVQLTVPLEEHIDRLVEENKVVAYIKGSRSAPICGFSQRVVGILENVGVDYETVNVLDKEYNYVLRETLKSCSNWPTFPQIFVNGELVGGCDILSSMYEKGEFAGLFQKR</sequence>
<accession>A0AAN8ZQX1</accession>
<dbReference type="EMBL" id="JBAMMX010000003">
    <property type="protein sequence ID" value="KAK6943473.1"/>
    <property type="molecule type" value="Genomic_DNA"/>
</dbReference>
<dbReference type="InterPro" id="IPR036249">
    <property type="entry name" value="Thioredoxin-like_sf"/>
</dbReference>
<keyword evidence="4" id="KW-0411">Iron-sulfur</keyword>
<evidence type="ECO:0000256" key="3">
    <source>
        <dbReference type="ARBA" id="ARBA00023004"/>
    </source>
</evidence>
<dbReference type="SUPFAM" id="SSF52833">
    <property type="entry name" value="Thioredoxin-like"/>
    <property type="match status" value="1"/>
</dbReference>
<dbReference type="GO" id="GO:0005759">
    <property type="term" value="C:mitochondrial matrix"/>
    <property type="evidence" value="ECO:0007669"/>
    <property type="project" value="TreeGrafter"/>
</dbReference>
<dbReference type="Pfam" id="PF00462">
    <property type="entry name" value="Glutaredoxin"/>
    <property type="match status" value="1"/>
</dbReference>
<dbReference type="GO" id="GO:0051536">
    <property type="term" value="F:iron-sulfur cluster binding"/>
    <property type="evidence" value="ECO:0007669"/>
    <property type="project" value="UniProtKB-KW"/>
</dbReference>
<dbReference type="InterPro" id="IPR004480">
    <property type="entry name" value="Monothiol_GRX-rel"/>
</dbReference>
<dbReference type="PANTHER" id="PTHR10293">
    <property type="entry name" value="GLUTAREDOXIN FAMILY MEMBER"/>
    <property type="match status" value="1"/>
</dbReference>
<feature type="non-terminal residue" evidence="6">
    <location>
        <position position="302"/>
    </location>
</feature>
<evidence type="ECO:0000256" key="4">
    <source>
        <dbReference type="ARBA" id="ARBA00023014"/>
    </source>
</evidence>
<comment type="similarity">
    <text evidence="1">Belongs to the glutaredoxin family. CGFS subfamily.</text>
</comment>
<dbReference type="CDD" id="cd03028">
    <property type="entry name" value="GRX_PICOT_like"/>
    <property type="match status" value="1"/>
</dbReference>
<evidence type="ECO:0000313" key="7">
    <source>
        <dbReference type="Proteomes" id="UP001370490"/>
    </source>
</evidence>
<evidence type="ECO:0000313" key="6">
    <source>
        <dbReference type="EMBL" id="KAK6943473.1"/>
    </source>
</evidence>
<evidence type="ECO:0000256" key="1">
    <source>
        <dbReference type="ARBA" id="ARBA00008983"/>
    </source>
</evidence>